<keyword evidence="3" id="KW-0597">Phosphoprotein</keyword>
<proteinExistence type="predicted"/>
<comment type="catalytic activity">
    <reaction evidence="1">
        <text>ATP + protein L-histidine = ADP + protein N-phospho-L-histidine.</text>
        <dbReference type="EC" id="2.7.13.3"/>
    </reaction>
</comment>
<dbReference type="Pfam" id="PF00512">
    <property type="entry name" value="HisKA"/>
    <property type="match status" value="1"/>
</dbReference>
<protein>
    <recommendedName>
        <fullName evidence="2">histidine kinase</fullName>
        <ecNumber evidence="2">2.7.13.3</ecNumber>
    </recommendedName>
</protein>
<dbReference type="InterPro" id="IPR003660">
    <property type="entry name" value="HAMP_dom"/>
</dbReference>
<dbReference type="InterPro" id="IPR050428">
    <property type="entry name" value="TCS_sensor_his_kinase"/>
</dbReference>
<dbReference type="InterPro" id="IPR005467">
    <property type="entry name" value="His_kinase_dom"/>
</dbReference>
<evidence type="ECO:0000256" key="4">
    <source>
        <dbReference type="ARBA" id="ARBA00022679"/>
    </source>
</evidence>
<gene>
    <name evidence="12" type="ORF">KRR39_09675</name>
</gene>
<keyword evidence="5 9" id="KW-0812">Transmembrane</keyword>
<evidence type="ECO:0000256" key="2">
    <source>
        <dbReference type="ARBA" id="ARBA00012438"/>
    </source>
</evidence>
<dbReference type="InterPro" id="IPR003661">
    <property type="entry name" value="HisK_dim/P_dom"/>
</dbReference>
<evidence type="ECO:0000313" key="12">
    <source>
        <dbReference type="EMBL" id="QWZ09966.1"/>
    </source>
</evidence>
<name>A0A975Y1X6_9ACTN</name>
<dbReference type="SMART" id="SM00387">
    <property type="entry name" value="HATPase_c"/>
    <property type="match status" value="1"/>
</dbReference>
<evidence type="ECO:0000256" key="3">
    <source>
        <dbReference type="ARBA" id="ARBA00022553"/>
    </source>
</evidence>
<feature type="domain" description="Histidine kinase" evidence="10">
    <location>
        <begin position="228"/>
        <end position="434"/>
    </location>
</feature>
<keyword evidence="7 9" id="KW-1133">Transmembrane helix</keyword>
<evidence type="ECO:0000256" key="9">
    <source>
        <dbReference type="SAM" id="Phobius"/>
    </source>
</evidence>
<dbReference type="Pfam" id="PF02518">
    <property type="entry name" value="HATPase_c"/>
    <property type="match status" value="1"/>
</dbReference>
<dbReference type="AlphaFoldDB" id="A0A975Y1X6"/>
<dbReference type="EMBL" id="CP077062">
    <property type="protein sequence ID" value="QWZ09966.1"/>
    <property type="molecule type" value="Genomic_DNA"/>
</dbReference>
<dbReference type="KEGG" id="nps:KRR39_09675"/>
<keyword evidence="6 12" id="KW-0418">Kinase</keyword>
<dbReference type="Proteomes" id="UP000683575">
    <property type="component" value="Chromosome"/>
</dbReference>
<dbReference type="PANTHER" id="PTHR45436:SF5">
    <property type="entry name" value="SENSOR HISTIDINE KINASE TRCS"/>
    <property type="match status" value="1"/>
</dbReference>
<evidence type="ECO:0000256" key="8">
    <source>
        <dbReference type="ARBA" id="ARBA00023012"/>
    </source>
</evidence>
<keyword evidence="8" id="KW-0902">Two-component regulatory system</keyword>
<organism evidence="12 13">
    <name type="scientific">Nocardioides panacis</name>
    <dbReference type="NCBI Taxonomy" id="2849501"/>
    <lineage>
        <taxon>Bacteria</taxon>
        <taxon>Bacillati</taxon>
        <taxon>Actinomycetota</taxon>
        <taxon>Actinomycetes</taxon>
        <taxon>Propionibacteriales</taxon>
        <taxon>Nocardioidaceae</taxon>
        <taxon>Nocardioides</taxon>
    </lineage>
</organism>
<dbReference type="RefSeq" id="WP_216941812.1">
    <property type="nucleotide sequence ID" value="NZ_CP077062.1"/>
</dbReference>
<evidence type="ECO:0000259" key="10">
    <source>
        <dbReference type="PROSITE" id="PS50109"/>
    </source>
</evidence>
<dbReference type="SMART" id="SM00304">
    <property type="entry name" value="HAMP"/>
    <property type="match status" value="1"/>
</dbReference>
<dbReference type="GO" id="GO:0000155">
    <property type="term" value="F:phosphorelay sensor kinase activity"/>
    <property type="evidence" value="ECO:0007669"/>
    <property type="project" value="InterPro"/>
</dbReference>
<evidence type="ECO:0000256" key="7">
    <source>
        <dbReference type="ARBA" id="ARBA00022989"/>
    </source>
</evidence>
<dbReference type="InterPro" id="IPR003594">
    <property type="entry name" value="HATPase_dom"/>
</dbReference>
<dbReference type="SMART" id="SM00388">
    <property type="entry name" value="HisKA"/>
    <property type="match status" value="1"/>
</dbReference>
<dbReference type="Pfam" id="PF00672">
    <property type="entry name" value="HAMP"/>
    <property type="match status" value="1"/>
</dbReference>
<evidence type="ECO:0000256" key="1">
    <source>
        <dbReference type="ARBA" id="ARBA00000085"/>
    </source>
</evidence>
<evidence type="ECO:0000256" key="5">
    <source>
        <dbReference type="ARBA" id="ARBA00022692"/>
    </source>
</evidence>
<keyword evidence="9" id="KW-0472">Membrane</keyword>
<accession>A0A975Y1X6</accession>
<dbReference type="PANTHER" id="PTHR45436">
    <property type="entry name" value="SENSOR HISTIDINE KINASE YKOH"/>
    <property type="match status" value="1"/>
</dbReference>
<reference evidence="12" key="1">
    <citation type="submission" date="2021-06" db="EMBL/GenBank/DDBJ databases">
        <title>Complete genome sequence of Nocardioides sp. G188.</title>
        <authorList>
            <person name="Im W.-T."/>
        </authorList>
    </citation>
    <scope>NUCLEOTIDE SEQUENCE</scope>
    <source>
        <strain evidence="12">G188</strain>
    </source>
</reference>
<feature type="transmembrane region" description="Helical" evidence="9">
    <location>
        <begin position="142"/>
        <end position="166"/>
    </location>
</feature>
<sequence>MWITALVTVAAMAAMILAVILVVTRVTQGRVDASLRDRIAATKAATTRTGDGGLRVTGTAANEVIDSVWVFDSDGTQVSGPRAGSRVQSTVESLSGVTRTTRVELRDRVYVAEPIRLRGERRASGVAVAEQSTRPYEDTQTVLVGGLVVLGVLVSGVTATITAWTVRRTLRPVQRMTELAAEWNDQDLDSRFRLGAGTDEFSQLGNTLDALLDRVAEALRNEQQLTAELAHELRTPLTTIRAEAELGTLSDVDDATRDRLHRVMAQVDRLDRTITTLLALARHQHGAARTADLGAVLSGLVEPLAGANGAAAPVTVSYVPRPEAGSLRIHGDAELVERVLAPVLDNAVRYATSAVRIEVRRSGGDVLVQVCDDGPGIDSTFEDDVFLAGVGDPTTRGAGLGLPLSRRVAAGLGGSVQVVSYRDPTVVQVRLPTA</sequence>
<keyword evidence="4" id="KW-0808">Transferase</keyword>
<evidence type="ECO:0000256" key="6">
    <source>
        <dbReference type="ARBA" id="ARBA00022777"/>
    </source>
</evidence>
<dbReference type="PROSITE" id="PS50885">
    <property type="entry name" value="HAMP"/>
    <property type="match status" value="1"/>
</dbReference>
<dbReference type="CDD" id="cd00082">
    <property type="entry name" value="HisKA"/>
    <property type="match status" value="1"/>
</dbReference>
<evidence type="ECO:0000313" key="13">
    <source>
        <dbReference type="Proteomes" id="UP000683575"/>
    </source>
</evidence>
<dbReference type="EC" id="2.7.13.3" evidence="2"/>
<evidence type="ECO:0000259" key="11">
    <source>
        <dbReference type="PROSITE" id="PS50885"/>
    </source>
</evidence>
<dbReference type="PROSITE" id="PS50109">
    <property type="entry name" value="HIS_KIN"/>
    <property type="match status" value="1"/>
</dbReference>
<keyword evidence="13" id="KW-1185">Reference proteome</keyword>
<feature type="domain" description="HAMP" evidence="11">
    <location>
        <begin position="167"/>
        <end position="220"/>
    </location>
</feature>
<dbReference type="GO" id="GO:0005886">
    <property type="term" value="C:plasma membrane"/>
    <property type="evidence" value="ECO:0007669"/>
    <property type="project" value="TreeGrafter"/>
</dbReference>